<dbReference type="InterPro" id="IPR009100">
    <property type="entry name" value="AcylCoA_DH/oxidase_NM_dom_sf"/>
</dbReference>
<dbReference type="EMBL" id="MSIF01000026">
    <property type="protein sequence ID" value="OLF05780.1"/>
    <property type="molecule type" value="Genomic_DNA"/>
</dbReference>
<evidence type="ECO:0000313" key="9">
    <source>
        <dbReference type="Proteomes" id="UP000185696"/>
    </source>
</evidence>
<keyword evidence="3" id="KW-0285">Flavoprotein</keyword>
<sequence>MRFALSAEQAQFRDLVRDLLAAECPAQVVRAGWAGEPAAVGRVWTMLAELGVTGLLVAAQDGGLALDEVYLVPVLTEVGYAGLPGPLVETVTGAALGAALPAGALDAVLAGTGRIAVDEDDDGLVAHGVGATVLLRGGWAGGTPVRVVSTVDLEPVAAVDRTRALARYRSDGTPVDLPVAVFWQRGVLGTSAALTGLARRLLDLTVDYVTQREQFGVPIGSFQAVKHQLAELALAIELASPAVLRAAHSLATGDPAAATHVSMAKVLAGQAAARAATTSIQCHGAMGYTEESDVHLFAKRALALAGAWGPTGWHRRAVAADLTPGKES</sequence>
<keyword evidence="5" id="KW-0560">Oxidoreductase</keyword>
<dbReference type="InterPro" id="IPR037069">
    <property type="entry name" value="AcylCoA_DH/ox_N_sf"/>
</dbReference>
<evidence type="ECO:0000256" key="5">
    <source>
        <dbReference type="ARBA" id="ARBA00023002"/>
    </source>
</evidence>
<dbReference type="InterPro" id="IPR036250">
    <property type="entry name" value="AcylCo_DH-like_C"/>
</dbReference>
<evidence type="ECO:0000313" key="8">
    <source>
        <dbReference type="EMBL" id="OLF05780.1"/>
    </source>
</evidence>
<feature type="domain" description="Acyl-CoA dehydrogenase/oxidase N-terminal" evidence="7">
    <location>
        <begin position="6"/>
        <end position="87"/>
    </location>
</feature>
<comment type="similarity">
    <text evidence="2">Belongs to the acyl-CoA dehydrogenase family.</text>
</comment>
<dbReference type="AlphaFoldDB" id="A0A7Z0WFP3"/>
<gene>
    <name evidence="8" type="ORF">BLA60_34840</name>
</gene>
<dbReference type="InterPro" id="IPR009075">
    <property type="entry name" value="AcylCo_DH/oxidase_C"/>
</dbReference>
<proteinExistence type="inferred from homology"/>
<dbReference type="SUPFAM" id="SSF56645">
    <property type="entry name" value="Acyl-CoA dehydrogenase NM domain-like"/>
    <property type="match status" value="1"/>
</dbReference>
<keyword evidence="9" id="KW-1185">Reference proteome</keyword>
<protein>
    <recommendedName>
        <fullName evidence="10">Alkylation response protein AidB-like acyl-CoA dehydrogenase</fullName>
    </recommendedName>
</protein>
<evidence type="ECO:0000256" key="1">
    <source>
        <dbReference type="ARBA" id="ARBA00001974"/>
    </source>
</evidence>
<organism evidence="8 9">
    <name type="scientific">Actinophytocola xinjiangensis</name>
    <dbReference type="NCBI Taxonomy" id="485602"/>
    <lineage>
        <taxon>Bacteria</taxon>
        <taxon>Bacillati</taxon>
        <taxon>Actinomycetota</taxon>
        <taxon>Actinomycetes</taxon>
        <taxon>Pseudonocardiales</taxon>
        <taxon>Pseudonocardiaceae</taxon>
    </lineage>
</organism>
<evidence type="ECO:0000256" key="3">
    <source>
        <dbReference type="ARBA" id="ARBA00022630"/>
    </source>
</evidence>
<comment type="caution">
    <text evidence="8">The sequence shown here is derived from an EMBL/GenBank/DDBJ whole genome shotgun (WGS) entry which is preliminary data.</text>
</comment>
<dbReference type="Proteomes" id="UP000185696">
    <property type="component" value="Unassembled WGS sequence"/>
</dbReference>
<feature type="domain" description="Acyl-CoA dehydrogenase/oxidase C-terminal" evidence="6">
    <location>
        <begin position="189"/>
        <end position="321"/>
    </location>
</feature>
<dbReference type="PANTHER" id="PTHR43884:SF20">
    <property type="entry name" value="ACYL-COA DEHYDROGENASE FADE28"/>
    <property type="match status" value="1"/>
</dbReference>
<dbReference type="Gene3D" id="1.10.540.10">
    <property type="entry name" value="Acyl-CoA dehydrogenase/oxidase, N-terminal domain"/>
    <property type="match status" value="1"/>
</dbReference>
<dbReference type="GO" id="GO:0050660">
    <property type="term" value="F:flavin adenine dinucleotide binding"/>
    <property type="evidence" value="ECO:0007669"/>
    <property type="project" value="InterPro"/>
</dbReference>
<reference evidence="8 9" key="1">
    <citation type="submission" date="2016-12" db="EMBL/GenBank/DDBJ databases">
        <title>The draft genome sequence of Actinophytocola xinjiangensis.</title>
        <authorList>
            <person name="Wang W."/>
            <person name="Yuan L."/>
        </authorList>
    </citation>
    <scope>NUCLEOTIDE SEQUENCE [LARGE SCALE GENOMIC DNA]</scope>
    <source>
        <strain evidence="8 9">CGMCC 4.4663</strain>
    </source>
</reference>
<dbReference type="RefSeq" id="WP_075137411.1">
    <property type="nucleotide sequence ID" value="NZ_MSIF01000026.1"/>
</dbReference>
<evidence type="ECO:0000256" key="2">
    <source>
        <dbReference type="ARBA" id="ARBA00009347"/>
    </source>
</evidence>
<dbReference type="SUPFAM" id="SSF47203">
    <property type="entry name" value="Acyl-CoA dehydrogenase C-terminal domain-like"/>
    <property type="match status" value="1"/>
</dbReference>
<accession>A0A7Z0WFP3</accession>
<evidence type="ECO:0000259" key="7">
    <source>
        <dbReference type="Pfam" id="PF02771"/>
    </source>
</evidence>
<keyword evidence="4" id="KW-0274">FAD</keyword>
<comment type="cofactor">
    <cofactor evidence="1">
        <name>FAD</name>
        <dbReference type="ChEBI" id="CHEBI:57692"/>
    </cofactor>
</comment>
<dbReference type="Gene3D" id="1.20.140.10">
    <property type="entry name" value="Butyryl-CoA Dehydrogenase, subunit A, domain 3"/>
    <property type="match status" value="1"/>
</dbReference>
<name>A0A7Z0WFP3_9PSEU</name>
<dbReference type="InterPro" id="IPR013786">
    <property type="entry name" value="AcylCoA_DH/ox_N"/>
</dbReference>
<dbReference type="Pfam" id="PF00441">
    <property type="entry name" value="Acyl-CoA_dh_1"/>
    <property type="match status" value="1"/>
</dbReference>
<evidence type="ECO:0008006" key="10">
    <source>
        <dbReference type="Google" id="ProtNLM"/>
    </source>
</evidence>
<dbReference type="Pfam" id="PF02771">
    <property type="entry name" value="Acyl-CoA_dh_N"/>
    <property type="match status" value="1"/>
</dbReference>
<evidence type="ECO:0000259" key="6">
    <source>
        <dbReference type="Pfam" id="PF00441"/>
    </source>
</evidence>
<evidence type="ECO:0000256" key="4">
    <source>
        <dbReference type="ARBA" id="ARBA00022827"/>
    </source>
</evidence>
<dbReference type="GO" id="GO:0003995">
    <property type="term" value="F:acyl-CoA dehydrogenase activity"/>
    <property type="evidence" value="ECO:0007669"/>
    <property type="project" value="TreeGrafter"/>
</dbReference>
<dbReference type="PANTHER" id="PTHR43884">
    <property type="entry name" value="ACYL-COA DEHYDROGENASE"/>
    <property type="match status" value="1"/>
</dbReference>